<dbReference type="Gene3D" id="2.60.120.10">
    <property type="entry name" value="Jelly Rolls"/>
    <property type="match status" value="2"/>
</dbReference>
<feature type="domain" description="Cyclic nucleotide-binding" evidence="6">
    <location>
        <begin position="234"/>
        <end position="295"/>
    </location>
</feature>
<gene>
    <name evidence="7" type="primary">SSPO</name>
    <name evidence="7" type="ORF">SPIL2461_LOCUS5598</name>
</gene>
<dbReference type="PROSITE" id="PS50092">
    <property type="entry name" value="TSP1"/>
    <property type="match status" value="17"/>
</dbReference>
<keyword evidence="4" id="KW-0325">Glycoprotein</keyword>
<evidence type="ECO:0000313" key="7">
    <source>
        <dbReference type="EMBL" id="CAE7263303.1"/>
    </source>
</evidence>
<comment type="caution">
    <text evidence="7">The sequence shown here is derived from an EMBL/GenBank/DDBJ whole genome shotgun (WGS) entry which is preliminary data.</text>
</comment>
<proteinExistence type="predicted"/>
<evidence type="ECO:0000259" key="6">
    <source>
        <dbReference type="PROSITE" id="PS50042"/>
    </source>
</evidence>
<dbReference type="InterPro" id="IPR000884">
    <property type="entry name" value="TSP1_rpt"/>
</dbReference>
<dbReference type="PANTHER" id="PTHR22906">
    <property type="entry name" value="PROPERDIN"/>
    <property type="match status" value="1"/>
</dbReference>
<evidence type="ECO:0000313" key="8">
    <source>
        <dbReference type="Proteomes" id="UP000649617"/>
    </source>
</evidence>
<feature type="region of interest" description="Disordered" evidence="5">
    <location>
        <begin position="134"/>
        <end position="180"/>
    </location>
</feature>
<dbReference type="Pfam" id="PF00027">
    <property type="entry name" value="cNMP_binding"/>
    <property type="match status" value="1"/>
</dbReference>
<accession>A0A812MQ06</accession>
<dbReference type="PANTHER" id="PTHR22906:SF21">
    <property type="entry name" value="SEMA DOMAIN-CONTAINING PROTEIN"/>
    <property type="match status" value="1"/>
</dbReference>
<dbReference type="InterPro" id="IPR018490">
    <property type="entry name" value="cNMP-bd_dom_sf"/>
</dbReference>
<dbReference type="InterPro" id="IPR014710">
    <property type="entry name" value="RmlC-like_jellyroll"/>
</dbReference>
<dbReference type="InterPro" id="IPR044004">
    <property type="entry name" value="TSP1_spondin_dom"/>
</dbReference>
<feature type="compositionally biased region" description="Basic and acidic residues" evidence="5">
    <location>
        <begin position="134"/>
        <end position="152"/>
    </location>
</feature>
<keyword evidence="2" id="KW-0677">Repeat</keyword>
<evidence type="ECO:0000256" key="1">
    <source>
        <dbReference type="ARBA" id="ARBA00022729"/>
    </source>
</evidence>
<dbReference type="SUPFAM" id="SSF51206">
    <property type="entry name" value="cAMP-binding domain-like"/>
    <property type="match status" value="2"/>
</dbReference>
<evidence type="ECO:0000256" key="4">
    <source>
        <dbReference type="ARBA" id="ARBA00023180"/>
    </source>
</evidence>
<dbReference type="EMBL" id="CAJNIZ010008002">
    <property type="protein sequence ID" value="CAE7263303.1"/>
    <property type="molecule type" value="Genomic_DNA"/>
</dbReference>
<keyword evidence="8" id="KW-1185">Reference proteome</keyword>
<keyword evidence="3" id="KW-1015">Disulfide bond</keyword>
<dbReference type="Proteomes" id="UP000649617">
    <property type="component" value="Unassembled WGS sequence"/>
</dbReference>
<keyword evidence="1" id="KW-0732">Signal</keyword>
<dbReference type="InterPro" id="IPR000595">
    <property type="entry name" value="cNMP-bd_dom"/>
</dbReference>
<dbReference type="InterPro" id="IPR052065">
    <property type="entry name" value="Compl_asym_regulator"/>
</dbReference>
<feature type="domain" description="Cyclic nucleotide-binding" evidence="6">
    <location>
        <begin position="78"/>
        <end position="125"/>
    </location>
</feature>
<organism evidence="7 8">
    <name type="scientific">Symbiodinium pilosum</name>
    <name type="common">Dinoflagellate</name>
    <dbReference type="NCBI Taxonomy" id="2952"/>
    <lineage>
        <taxon>Eukaryota</taxon>
        <taxon>Sar</taxon>
        <taxon>Alveolata</taxon>
        <taxon>Dinophyceae</taxon>
        <taxon>Suessiales</taxon>
        <taxon>Symbiodiniaceae</taxon>
        <taxon>Symbiodinium</taxon>
    </lineage>
</organism>
<dbReference type="Gene3D" id="2.20.100.10">
    <property type="entry name" value="Thrombospondin type-1 (TSP1) repeat"/>
    <property type="match status" value="17"/>
</dbReference>
<reference evidence="7" key="1">
    <citation type="submission" date="2021-02" db="EMBL/GenBank/DDBJ databases">
        <authorList>
            <person name="Dougan E. K."/>
            <person name="Rhodes N."/>
            <person name="Thang M."/>
            <person name="Chan C."/>
        </authorList>
    </citation>
    <scope>NUCLEOTIDE SEQUENCE</scope>
</reference>
<dbReference type="PROSITE" id="PS50042">
    <property type="entry name" value="CNMP_BINDING_3"/>
    <property type="match status" value="3"/>
</dbReference>
<evidence type="ECO:0000256" key="5">
    <source>
        <dbReference type="SAM" id="MobiDB-lite"/>
    </source>
</evidence>
<dbReference type="Pfam" id="PF19028">
    <property type="entry name" value="TSP1_spondin"/>
    <property type="match status" value="3"/>
</dbReference>
<dbReference type="OrthoDB" id="446173at2759"/>
<feature type="region of interest" description="Disordered" evidence="5">
    <location>
        <begin position="1435"/>
        <end position="1462"/>
    </location>
</feature>
<sequence length="1642" mass="177867">MSGEFKILATRDCSFFWIDKRHLPQVRPGAATGADKPAADRASTDRLRAIQTLRFKAPDQRSSEDVALLVKLFHGNKFFDEQEDTVLHEICRSMSYVEVKRQHIIIKQGDVADMCYILLKGAVGIWVNEQKQLNEEEARDESEGLPRTKDTQDGDPDPSSTQPACVAEKETSEDTSQLHATKKLQKAAVKLLVARRGAGDLQAEAAEGNQTAEPQDTSSHIDSVTGGPIHASRVKELKEGACFGETGLLHGARRNASIIASEACQLGCISKALFETKLRAAYLAKEQGRVNFLRDHLPKTLNGSDHAQVLGGFFAEQQVRRGHVLCTSGKPCDRLTLIRDGLCKVRVLREGRPQEVGEIGRGQIVGLSTIGGMRAEPFTVVCASPEVAILRMDSTDARNRIPSDLREARCVYGIASVPMADPVDCEWELWSDWTVCQFTCGNGVSLRTRDIKRSAENGGSCDSNWKEQRSCTNGECPVDCAWKDWNDWGSCSQTCGRGSSTATRDSTPAEFGGEPCVGASQRQMDCNVDPCPVDCAWSDWSDWSFSSSCGAGTKHRHRQVLVPANELGTACVGPTTQSANSAHTECPVDCELDDWGRWSLCSTTCGAGVTKRSRTVSRAASFGGAACGSLQESKMCDGGDCPVDCRWSDWSSWQACSTSCGDGNSTRSRTVSVPRNSFGEDCQGKPQQSRQCSNEPCPVPCKMSDWTQWTSCPVTCGSASVQRTRTVAEQSGNGGSCPGQDHVFEKKYCSVDPCPVDCTWDDWDDWHACSSTCGSGQTLRIRLVKTPAEGDGQDCIGLREENRTCEQMACPKHCEWQDWGDWMGCSVSCGDGTGERQREKASEAFGGLPCKGEASQNGLCHAGPCPFACQWGDWTDWECSASCGQGSKSRRRSVLVPAEYGGAECAGSSAETGNCVLQEHCPVDCQWSDWSDWHQCSVSCGQGMSNRNRTRLKYEDYGGQACFGTADDEAICDAGACPHDCAYSDWGPWSGCPVTCGNGTRTRARSIHAESEFGGKACLGPFTDERRCASNACPVDCVWSVWSDWSSCSSSCGGGHASRTRTELVSANHGGMLCQGMPQDEHRCKHQACPIDCAWEPWSEWLACSVSCGGGERYQHRNRAMPMFGGAPCEGSETNMEACNQQECPIDCIWSFWTQWSDCSKSCDLGSTSRSRSRAVTEQFGGLPCPGVAHQEEECNREGCAVDCEWGPWSRWTACSARCDDGLSKRFRDVLVPPKNDGLPCIGEDEEQAVCHEAWCPRDCKWDDWSSWTECTQSCDGGWRQRTRAKLQEEQHGGTPCADSSQDGEYCNTQVCPVDCILTDWSPWGYCSATCGSGVQARTRGRLQERNGGRPCKRDLIETRECDNAPNPTLCPSPTSVSADLPGIPTANGATSLPRSAGLVPGLSSQPSAPGLASIPRVAPNYTFEQAQAAASGASSMGVSGWDPVRNRGGKRIPSHEDISRHYPPELHKSFPQAAGPSASTKPAAPCLKDDLKATLEVYERSKSTIASMKRDWMQGEQNVVAKVAGNLTLHAEQSDELLKSAAAKVALAKAVANLASVKPESVTVTMRSPTSATGDKASNLIARYSINLLADDAYTAASVSAMVQTQSAAKVTQELQKELSAVWSGRVKAVGLSMRVELPTD</sequence>
<dbReference type="InterPro" id="IPR036383">
    <property type="entry name" value="TSP1_rpt_sf"/>
</dbReference>
<feature type="domain" description="Cyclic nucleotide-binding" evidence="6">
    <location>
        <begin position="297"/>
        <end position="366"/>
    </location>
</feature>
<dbReference type="Pfam" id="PF00090">
    <property type="entry name" value="TSP_1"/>
    <property type="match status" value="14"/>
</dbReference>
<name>A0A812MQ06_SYMPI</name>
<evidence type="ECO:0000256" key="3">
    <source>
        <dbReference type="ARBA" id="ARBA00023157"/>
    </source>
</evidence>
<feature type="compositionally biased region" description="Polar residues" evidence="5">
    <location>
        <begin position="208"/>
        <end position="222"/>
    </location>
</feature>
<dbReference type="SUPFAM" id="SSF82895">
    <property type="entry name" value="TSP-1 type 1 repeat"/>
    <property type="match status" value="17"/>
</dbReference>
<dbReference type="CDD" id="cd00038">
    <property type="entry name" value="CAP_ED"/>
    <property type="match status" value="2"/>
</dbReference>
<protein>
    <submittedName>
        <fullName evidence="7">SSPO protein</fullName>
    </submittedName>
</protein>
<dbReference type="SMART" id="SM00100">
    <property type="entry name" value="cNMP"/>
    <property type="match status" value="2"/>
</dbReference>
<feature type="region of interest" description="Disordered" evidence="5">
    <location>
        <begin position="204"/>
        <end position="227"/>
    </location>
</feature>
<dbReference type="SMART" id="SM00209">
    <property type="entry name" value="TSP1"/>
    <property type="match status" value="17"/>
</dbReference>
<evidence type="ECO:0000256" key="2">
    <source>
        <dbReference type="ARBA" id="ARBA00022737"/>
    </source>
</evidence>